<dbReference type="InterPro" id="IPR017441">
    <property type="entry name" value="Protein_kinase_ATP_BS"/>
</dbReference>
<keyword evidence="6" id="KW-0808">Transferase</keyword>
<dbReference type="Pfam" id="PF00069">
    <property type="entry name" value="Pkinase"/>
    <property type="match status" value="1"/>
</dbReference>
<evidence type="ECO:0000256" key="2">
    <source>
        <dbReference type="ARBA" id="ARBA00022840"/>
    </source>
</evidence>
<dbReference type="InterPro" id="IPR011009">
    <property type="entry name" value="Kinase-like_dom_sf"/>
</dbReference>
<keyword evidence="6" id="KW-0418">Kinase</keyword>
<comment type="similarity">
    <text evidence="4">Belongs to the protein kinase superfamily.</text>
</comment>
<dbReference type="GO" id="GO:0005634">
    <property type="term" value="C:nucleus"/>
    <property type="evidence" value="ECO:0007669"/>
    <property type="project" value="TreeGrafter"/>
</dbReference>
<keyword evidence="7" id="KW-1185">Reference proteome</keyword>
<feature type="binding site" evidence="3">
    <location>
        <position position="51"/>
    </location>
    <ligand>
        <name>ATP</name>
        <dbReference type="ChEBI" id="CHEBI:30616"/>
    </ligand>
</feature>
<gene>
    <name evidence="6" type="ORF">FB45DRAFT_760026</name>
</gene>
<name>A0AAD7FCL6_9AGAR</name>
<feature type="domain" description="Protein kinase" evidence="5">
    <location>
        <begin position="22"/>
        <end position="286"/>
    </location>
</feature>
<feature type="non-terminal residue" evidence="6">
    <location>
        <position position="1"/>
    </location>
</feature>
<dbReference type="PANTHER" id="PTHR44167">
    <property type="entry name" value="OVARIAN-SPECIFIC SERINE/THREONINE-PROTEIN KINASE LOK-RELATED"/>
    <property type="match status" value="1"/>
</dbReference>
<dbReference type="PANTHER" id="PTHR44167:SF24">
    <property type="entry name" value="SERINE_THREONINE-PROTEIN KINASE CHK2"/>
    <property type="match status" value="1"/>
</dbReference>
<dbReference type="Gene3D" id="1.10.510.10">
    <property type="entry name" value="Transferase(Phosphotransferase) domain 1"/>
    <property type="match status" value="1"/>
</dbReference>
<keyword evidence="1 3" id="KW-0547">Nucleotide-binding</keyword>
<evidence type="ECO:0000256" key="3">
    <source>
        <dbReference type="PROSITE-ProRule" id="PRU10141"/>
    </source>
</evidence>
<evidence type="ECO:0000256" key="4">
    <source>
        <dbReference type="RuleBase" id="RU000304"/>
    </source>
</evidence>
<dbReference type="GO" id="GO:0005737">
    <property type="term" value="C:cytoplasm"/>
    <property type="evidence" value="ECO:0007669"/>
    <property type="project" value="TreeGrafter"/>
</dbReference>
<dbReference type="AlphaFoldDB" id="A0AAD7FCL6"/>
<comment type="caution">
    <text evidence="6">The sequence shown here is derived from an EMBL/GenBank/DDBJ whole genome shotgun (WGS) entry which is preliminary data.</text>
</comment>
<dbReference type="GO" id="GO:0004674">
    <property type="term" value="F:protein serine/threonine kinase activity"/>
    <property type="evidence" value="ECO:0007669"/>
    <property type="project" value="UniProtKB-KW"/>
</dbReference>
<dbReference type="PROSITE" id="PS00107">
    <property type="entry name" value="PROTEIN_KINASE_ATP"/>
    <property type="match status" value="1"/>
</dbReference>
<dbReference type="EMBL" id="JARKIF010000031">
    <property type="protein sequence ID" value="KAJ7612267.1"/>
    <property type="molecule type" value="Genomic_DNA"/>
</dbReference>
<dbReference type="InterPro" id="IPR008271">
    <property type="entry name" value="Ser/Thr_kinase_AS"/>
</dbReference>
<evidence type="ECO:0000256" key="1">
    <source>
        <dbReference type="ARBA" id="ARBA00022741"/>
    </source>
</evidence>
<evidence type="ECO:0000313" key="7">
    <source>
        <dbReference type="Proteomes" id="UP001221142"/>
    </source>
</evidence>
<dbReference type="InterPro" id="IPR000719">
    <property type="entry name" value="Prot_kinase_dom"/>
</dbReference>
<evidence type="ECO:0000313" key="6">
    <source>
        <dbReference type="EMBL" id="KAJ7612267.1"/>
    </source>
</evidence>
<proteinExistence type="inferred from homology"/>
<accession>A0AAD7FCL6</accession>
<keyword evidence="2 3" id="KW-0067">ATP-binding</keyword>
<organism evidence="6 7">
    <name type="scientific">Roridomyces roridus</name>
    <dbReference type="NCBI Taxonomy" id="1738132"/>
    <lineage>
        <taxon>Eukaryota</taxon>
        <taxon>Fungi</taxon>
        <taxon>Dikarya</taxon>
        <taxon>Basidiomycota</taxon>
        <taxon>Agaricomycotina</taxon>
        <taxon>Agaricomycetes</taxon>
        <taxon>Agaricomycetidae</taxon>
        <taxon>Agaricales</taxon>
        <taxon>Marasmiineae</taxon>
        <taxon>Mycenaceae</taxon>
        <taxon>Roridomyces</taxon>
    </lineage>
</organism>
<dbReference type="PROSITE" id="PS00108">
    <property type="entry name" value="PROTEIN_KINASE_ST"/>
    <property type="match status" value="1"/>
</dbReference>
<dbReference type="SMART" id="SM00220">
    <property type="entry name" value="S_TKc"/>
    <property type="match status" value="1"/>
</dbReference>
<sequence>MSPSASYLLPDLTGEFVDDGCIELLSLIGSGAYGKVYKAFDHYDEQHYAVKCMPRYPVGSRGAQIQQAELTIHGSISGHPRVIALHHHFVTDNYVFAVLELAEGGDFFTALVDKKLYSGDTELIKRVFGELLDAVDYIHRNSVYHRDIKPENFLCDADGLNIRLADFGLATRIPLSREFGCGTRSYMTPESINEDDSYDVYSARHSDVWALAIIFTNIISGHVPWNSAELSDPGFRAFRSNPEYLYKALRLSRPAYLLLQQCFDMNPLRRPTIAELRMAINEMDSF</sequence>
<dbReference type="GO" id="GO:0044773">
    <property type="term" value="P:mitotic DNA damage checkpoint signaling"/>
    <property type="evidence" value="ECO:0007669"/>
    <property type="project" value="TreeGrafter"/>
</dbReference>
<evidence type="ECO:0000259" key="5">
    <source>
        <dbReference type="PROSITE" id="PS50011"/>
    </source>
</evidence>
<dbReference type="GO" id="GO:0005524">
    <property type="term" value="F:ATP binding"/>
    <property type="evidence" value="ECO:0007669"/>
    <property type="project" value="UniProtKB-UniRule"/>
</dbReference>
<dbReference type="Proteomes" id="UP001221142">
    <property type="component" value="Unassembled WGS sequence"/>
</dbReference>
<protein>
    <submittedName>
        <fullName evidence="6">Kinase-like domain-containing protein</fullName>
    </submittedName>
</protein>
<keyword evidence="4" id="KW-0723">Serine/threonine-protein kinase</keyword>
<dbReference type="SUPFAM" id="SSF56112">
    <property type="entry name" value="Protein kinase-like (PK-like)"/>
    <property type="match status" value="1"/>
</dbReference>
<dbReference type="PROSITE" id="PS50011">
    <property type="entry name" value="PROTEIN_KINASE_DOM"/>
    <property type="match status" value="1"/>
</dbReference>
<reference evidence="6" key="1">
    <citation type="submission" date="2023-03" db="EMBL/GenBank/DDBJ databases">
        <title>Massive genome expansion in bonnet fungi (Mycena s.s.) driven by repeated elements and novel gene families across ecological guilds.</title>
        <authorList>
            <consortium name="Lawrence Berkeley National Laboratory"/>
            <person name="Harder C.B."/>
            <person name="Miyauchi S."/>
            <person name="Viragh M."/>
            <person name="Kuo A."/>
            <person name="Thoen E."/>
            <person name="Andreopoulos B."/>
            <person name="Lu D."/>
            <person name="Skrede I."/>
            <person name="Drula E."/>
            <person name="Henrissat B."/>
            <person name="Morin E."/>
            <person name="Kohler A."/>
            <person name="Barry K."/>
            <person name="LaButti K."/>
            <person name="Morin E."/>
            <person name="Salamov A."/>
            <person name="Lipzen A."/>
            <person name="Mereny Z."/>
            <person name="Hegedus B."/>
            <person name="Baldrian P."/>
            <person name="Stursova M."/>
            <person name="Weitz H."/>
            <person name="Taylor A."/>
            <person name="Grigoriev I.V."/>
            <person name="Nagy L.G."/>
            <person name="Martin F."/>
            <person name="Kauserud H."/>
        </authorList>
    </citation>
    <scope>NUCLEOTIDE SEQUENCE</scope>
    <source>
        <strain evidence="6">9284</strain>
    </source>
</reference>